<dbReference type="SUPFAM" id="SSF55073">
    <property type="entry name" value="Nucleotide cyclase"/>
    <property type="match status" value="1"/>
</dbReference>
<dbReference type="AlphaFoldDB" id="A0A0C2BL84"/>
<dbReference type="InterPro" id="IPR029787">
    <property type="entry name" value="Nucleotide_cyclase"/>
</dbReference>
<gene>
    <name evidence="10" type="ORF">ANCDUO_25436</name>
</gene>
<feature type="domain" description="Guanylate cyclase" evidence="9">
    <location>
        <begin position="21"/>
        <end position="58"/>
    </location>
</feature>
<dbReference type="Gene3D" id="3.30.70.1230">
    <property type="entry name" value="Nucleotide cyclase"/>
    <property type="match status" value="1"/>
</dbReference>
<proteinExistence type="predicted"/>
<comment type="catalytic activity">
    <reaction evidence="1">
        <text>GTP = 3',5'-cyclic GMP + diphosphate</text>
        <dbReference type="Rhea" id="RHEA:13665"/>
        <dbReference type="ChEBI" id="CHEBI:33019"/>
        <dbReference type="ChEBI" id="CHEBI:37565"/>
        <dbReference type="ChEBI" id="CHEBI:57746"/>
        <dbReference type="EC" id="4.6.1.2"/>
    </reaction>
</comment>
<evidence type="ECO:0000313" key="10">
    <source>
        <dbReference type="EMBL" id="KIH44538.1"/>
    </source>
</evidence>
<reference evidence="10 11" key="1">
    <citation type="submission" date="2013-12" db="EMBL/GenBank/DDBJ databases">
        <title>Draft genome of the parsitic nematode Ancylostoma duodenale.</title>
        <authorList>
            <person name="Mitreva M."/>
        </authorList>
    </citation>
    <scope>NUCLEOTIDE SEQUENCE [LARGE SCALE GENOMIC DNA]</scope>
    <source>
        <strain evidence="10 11">Zhejiang</strain>
    </source>
</reference>
<evidence type="ECO:0000256" key="7">
    <source>
        <dbReference type="ARBA" id="ARBA00023180"/>
    </source>
</evidence>
<dbReference type="Proteomes" id="UP000054047">
    <property type="component" value="Unassembled WGS sequence"/>
</dbReference>
<sequence>YVQQMQANPEHYLDKDLRQFVETIGDGYLCVSGLPKRNGLEHIKAICDLSLELLSGLRLEREASRQQLELIYYYESEPEFTTMNP</sequence>
<keyword evidence="8" id="KW-0456">Lyase</keyword>
<evidence type="ECO:0000313" key="11">
    <source>
        <dbReference type="Proteomes" id="UP000054047"/>
    </source>
</evidence>
<dbReference type="GO" id="GO:0035556">
    <property type="term" value="P:intracellular signal transduction"/>
    <property type="evidence" value="ECO:0007669"/>
    <property type="project" value="InterPro"/>
</dbReference>
<evidence type="ECO:0000256" key="8">
    <source>
        <dbReference type="ARBA" id="ARBA00023239"/>
    </source>
</evidence>
<dbReference type="EMBL" id="KN777036">
    <property type="protein sequence ID" value="KIH44538.1"/>
    <property type="molecule type" value="Genomic_DNA"/>
</dbReference>
<evidence type="ECO:0000256" key="4">
    <source>
        <dbReference type="ARBA" id="ARBA00022741"/>
    </source>
</evidence>
<evidence type="ECO:0000259" key="9">
    <source>
        <dbReference type="PROSITE" id="PS50125"/>
    </source>
</evidence>
<organism evidence="10 11">
    <name type="scientific">Ancylostoma duodenale</name>
    <dbReference type="NCBI Taxonomy" id="51022"/>
    <lineage>
        <taxon>Eukaryota</taxon>
        <taxon>Metazoa</taxon>
        <taxon>Ecdysozoa</taxon>
        <taxon>Nematoda</taxon>
        <taxon>Chromadorea</taxon>
        <taxon>Rhabditida</taxon>
        <taxon>Rhabditina</taxon>
        <taxon>Rhabditomorpha</taxon>
        <taxon>Strongyloidea</taxon>
        <taxon>Ancylostomatidae</taxon>
        <taxon>Ancylostomatinae</taxon>
        <taxon>Ancylostoma</taxon>
    </lineage>
</organism>
<dbReference type="GO" id="GO:0000166">
    <property type="term" value="F:nucleotide binding"/>
    <property type="evidence" value="ECO:0007669"/>
    <property type="project" value="UniProtKB-KW"/>
</dbReference>
<keyword evidence="11" id="KW-1185">Reference proteome</keyword>
<dbReference type="GO" id="GO:0004383">
    <property type="term" value="F:guanylate cyclase activity"/>
    <property type="evidence" value="ECO:0007669"/>
    <property type="project" value="UniProtKB-EC"/>
</dbReference>
<dbReference type="PANTHER" id="PTHR11920:SF501">
    <property type="entry name" value="GUANYLATE CYCLASE 32E"/>
    <property type="match status" value="1"/>
</dbReference>
<keyword evidence="7" id="KW-0325">Glycoprotein</keyword>
<evidence type="ECO:0000256" key="6">
    <source>
        <dbReference type="ARBA" id="ARBA00023136"/>
    </source>
</evidence>
<dbReference type="Pfam" id="PF00211">
    <property type="entry name" value="Guanylate_cyc"/>
    <property type="match status" value="1"/>
</dbReference>
<dbReference type="GO" id="GO:0005886">
    <property type="term" value="C:plasma membrane"/>
    <property type="evidence" value="ECO:0007669"/>
    <property type="project" value="TreeGrafter"/>
</dbReference>
<feature type="non-terminal residue" evidence="10">
    <location>
        <position position="1"/>
    </location>
</feature>
<evidence type="ECO:0000256" key="2">
    <source>
        <dbReference type="ARBA" id="ARBA00004370"/>
    </source>
</evidence>
<dbReference type="GO" id="GO:0004016">
    <property type="term" value="F:adenylate cyclase activity"/>
    <property type="evidence" value="ECO:0007669"/>
    <property type="project" value="TreeGrafter"/>
</dbReference>
<keyword evidence="4" id="KW-0547">Nucleotide-binding</keyword>
<protein>
    <recommendedName>
        <fullName evidence="9">Guanylate cyclase domain-containing protein</fullName>
    </recommendedName>
</protein>
<dbReference type="GO" id="GO:0007168">
    <property type="term" value="P:receptor guanylyl cyclase signaling pathway"/>
    <property type="evidence" value="ECO:0007669"/>
    <property type="project" value="TreeGrafter"/>
</dbReference>
<evidence type="ECO:0000256" key="1">
    <source>
        <dbReference type="ARBA" id="ARBA00001436"/>
    </source>
</evidence>
<comment type="subcellular location">
    <subcellularLocation>
        <location evidence="2">Membrane</location>
    </subcellularLocation>
</comment>
<keyword evidence="3" id="KW-0812">Transmembrane</keyword>
<accession>A0A0C2BL84</accession>
<dbReference type="PROSITE" id="PS50125">
    <property type="entry name" value="GUANYLATE_CYCLASE_2"/>
    <property type="match status" value="1"/>
</dbReference>
<dbReference type="GO" id="GO:0001653">
    <property type="term" value="F:peptide receptor activity"/>
    <property type="evidence" value="ECO:0007669"/>
    <property type="project" value="TreeGrafter"/>
</dbReference>
<dbReference type="PANTHER" id="PTHR11920">
    <property type="entry name" value="GUANYLYL CYCLASE"/>
    <property type="match status" value="1"/>
</dbReference>
<keyword evidence="5" id="KW-1133">Transmembrane helix</keyword>
<keyword evidence="6" id="KW-0472">Membrane</keyword>
<dbReference type="InterPro" id="IPR050401">
    <property type="entry name" value="Cyclic_nucleotide_synthase"/>
</dbReference>
<evidence type="ECO:0000256" key="3">
    <source>
        <dbReference type="ARBA" id="ARBA00022692"/>
    </source>
</evidence>
<dbReference type="InterPro" id="IPR001054">
    <property type="entry name" value="A/G_cyclase"/>
</dbReference>
<name>A0A0C2BL84_9BILA</name>
<evidence type="ECO:0000256" key="5">
    <source>
        <dbReference type="ARBA" id="ARBA00022989"/>
    </source>
</evidence>